<gene>
    <name evidence="2" type="ORF">ACFSMZ_11975</name>
</gene>
<sequence>MAERVFESFSTHPAAIDAAMFVGCQVEDAVGGAEKRYIISPNVNDPIERSVWRAGALALQKSGKNGTGRRPDSVASTKEADSITMNSVGSRIVLEKLEKRIVETFLDGKKRRKYERDRDAFFQDSKSKLAKAWYKLTAA</sequence>
<dbReference type="Proteomes" id="UP001597373">
    <property type="component" value="Unassembled WGS sequence"/>
</dbReference>
<dbReference type="EMBL" id="JBHUIR010000040">
    <property type="protein sequence ID" value="MFD2260476.1"/>
    <property type="molecule type" value="Genomic_DNA"/>
</dbReference>
<feature type="region of interest" description="Disordered" evidence="1">
    <location>
        <begin position="61"/>
        <end position="81"/>
    </location>
</feature>
<evidence type="ECO:0000313" key="2">
    <source>
        <dbReference type="EMBL" id="MFD2260476.1"/>
    </source>
</evidence>
<evidence type="ECO:0000313" key="3">
    <source>
        <dbReference type="Proteomes" id="UP001597373"/>
    </source>
</evidence>
<reference evidence="3" key="1">
    <citation type="journal article" date="2019" name="Int. J. Syst. Evol. Microbiol.">
        <title>The Global Catalogue of Microorganisms (GCM) 10K type strain sequencing project: providing services to taxonomists for standard genome sequencing and annotation.</title>
        <authorList>
            <consortium name="The Broad Institute Genomics Platform"/>
            <consortium name="The Broad Institute Genome Sequencing Center for Infectious Disease"/>
            <person name="Wu L."/>
            <person name="Ma J."/>
        </authorList>
    </citation>
    <scope>NUCLEOTIDE SEQUENCE [LARGE SCALE GENOMIC DNA]</scope>
    <source>
        <strain evidence="3">KCTC 23707</strain>
    </source>
</reference>
<name>A0ABW5DKH1_9HYPH</name>
<organism evidence="2 3">
    <name type="scientific">Chelativorans composti</name>
    <dbReference type="NCBI Taxonomy" id="768533"/>
    <lineage>
        <taxon>Bacteria</taxon>
        <taxon>Pseudomonadati</taxon>
        <taxon>Pseudomonadota</taxon>
        <taxon>Alphaproteobacteria</taxon>
        <taxon>Hyphomicrobiales</taxon>
        <taxon>Phyllobacteriaceae</taxon>
        <taxon>Chelativorans</taxon>
    </lineage>
</organism>
<accession>A0ABW5DKH1</accession>
<proteinExistence type="predicted"/>
<comment type="caution">
    <text evidence="2">The sequence shown here is derived from an EMBL/GenBank/DDBJ whole genome shotgun (WGS) entry which is preliminary data.</text>
</comment>
<evidence type="ECO:0000256" key="1">
    <source>
        <dbReference type="SAM" id="MobiDB-lite"/>
    </source>
</evidence>
<keyword evidence="3" id="KW-1185">Reference proteome</keyword>
<protein>
    <submittedName>
        <fullName evidence="2">Uncharacterized protein</fullName>
    </submittedName>
</protein>